<dbReference type="InterPro" id="IPR022998">
    <property type="entry name" value="ThiamineP_synth_TenI"/>
</dbReference>
<dbReference type="SUPFAM" id="SSF51391">
    <property type="entry name" value="Thiamin phosphate synthase"/>
    <property type="match status" value="1"/>
</dbReference>
<dbReference type="PANTHER" id="PTHR20858">
    <property type="entry name" value="PHOSPHOMETHYLPYRIMIDINE KINASE"/>
    <property type="match status" value="1"/>
</dbReference>
<evidence type="ECO:0000256" key="4">
    <source>
        <dbReference type="ARBA" id="ARBA00022679"/>
    </source>
</evidence>
<comment type="cofactor">
    <cofactor evidence="1">
        <name>Mg(2+)</name>
        <dbReference type="ChEBI" id="CHEBI:18420"/>
    </cofactor>
</comment>
<feature type="domain" description="Thiamine phosphate synthase/TenI" evidence="9">
    <location>
        <begin position="310"/>
        <end position="478"/>
    </location>
</feature>
<dbReference type="InterPro" id="IPR036206">
    <property type="entry name" value="ThiamineP_synth_sf"/>
</dbReference>
<evidence type="ECO:0000313" key="12">
    <source>
        <dbReference type="Proteomes" id="UP000787472"/>
    </source>
</evidence>
<comment type="caution">
    <text evidence="11">The sequence shown here is derived from an EMBL/GenBank/DDBJ whole genome shotgun (WGS) entry which is preliminary data.</text>
</comment>
<accession>A0A9E5JVM5</accession>
<dbReference type="InterPro" id="IPR013785">
    <property type="entry name" value="Aldolase_TIM"/>
</dbReference>
<comment type="pathway">
    <text evidence="2">Cofactor biosynthesis; thiamine diphosphate biosynthesis.</text>
</comment>
<keyword evidence="12" id="KW-1185">Reference proteome</keyword>
<keyword evidence="8" id="KW-0511">Multifunctional enzyme</keyword>
<dbReference type="GO" id="GO:0008902">
    <property type="term" value="F:hydroxymethylpyrimidine kinase activity"/>
    <property type="evidence" value="ECO:0007669"/>
    <property type="project" value="UniProtKB-EC"/>
</dbReference>
<name>A0A9E5JVM5_9GAMM</name>
<evidence type="ECO:0000256" key="7">
    <source>
        <dbReference type="ARBA" id="ARBA00022977"/>
    </source>
</evidence>
<dbReference type="Gene3D" id="3.20.20.70">
    <property type="entry name" value="Aldolase class I"/>
    <property type="match status" value="1"/>
</dbReference>
<dbReference type="EC" id="2.7.1.49" evidence="3"/>
<keyword evidence="7" id="KW-0784">Thiamine biosynthesis</keyword>
<evidence type="ECO:0000313" key="11">
    <source>
        <dbReference type="EMBL" id="NHO66418.1"/>
    </source>
</evidence>
<dbReference type="CDD" id="cd01169">
    <property type="entry name" value="HMPP_kinase"/>
    <property type="match status" value="1"/>
</dbReference>
<dbReference type="GO" id="GO:0005829">
    <property type="term" value="C:cytosol"/>
    <property type="evidence" value="ECO:0007669"/>
    <property type="project" value="TreeGrafter"/>
</dbReference>
<organism evidence="11 12">
    <name type="scientific">Pseudomaricurvus hydrocarbonicus</name>
    <dbReference type="NCBI Taxonomy" id="1470433"/>
    <lineage>
        <taxon>Bacteria</taxon>
        <taxon>Pseudomonadati</taxon>
        <taxon>Pseudomonadota</taxon>
        <taxon>Gammaproteobacteria</taxon>
        <taxon>Cellvibrionales</taxon>
        <taxon>Cellvibrionaceae</taxon>
        <taxon>Pseudomaricurvus</taxon>
    </lineage>
</organism>
<dbReference type="PANTHER" id="PTHR20858:SF17">
    <property type="entry name" value="HYDROXYMETHYLPYRIMIDINE_PHOSPHOMETHYLPYRIMIDINE KINASE THI20-RELATED"/>
    <property type="match status" value="1"/>
</dbReference>
<dbReference type="Proteomes" id="UP000787472">
    <property type="component" value="Unassembled WGS sequence"/>
</dbReference>
<dbReference type="Gene3D" id="3.40.1190.20">
    <property type="match status" value="1"/>
</dbReference>
<evidence type="ECO:0000259" key="9">
    <source>
        <dbReference type="Pfam" id="PF02581"/>
    </source>
</evidence>
<evidence type="ECO:0000256" key="5">
    <source>
        <dbReference type="ARBA" id="ARBA00022723"/>
    </source>
</evidence>
<evidence type="ECO:0000259" key="10">
    <source>
        <dbReference type="Pfam" id="PF08543"/>
    </source>
</evidence>
<dbReference type="AlphaFoldDB" id="A0A9E5JVM5"/>
<dbReference type="Pfam" id="PF02581">
    <property type="entry name" value="TMP-TENI"/>
    <property type="match status" value="1"/>
</dbReference>
<dbReference type="GO" id="GO:0046872">
    <property type="term" value="F:metal ion binding"/>
    <property type="evidence" value="ECO:0007669"/>
    <property type="project" value="UniProtKB-KW"/>
</dbReference>
<dbReference type="NCBIfam" id="TIGR00097">
    <property type="entry name" value="HMP-P_kinase"/>
    <property type="match status" value="1"/>
</dbReference>
<evidence type="ECO:0000256" key="2">
    <source>
        <dbReference type="ARBA" id="ARBA00004948"/>
    </source>
</evidence>
<keyword evidence="4 11" id="KW-0808">Transferase</keyword>
<dbReference type="InterPro" id="IPR004399">
    <property type="entry name" value="HMP/HMP-P_kinase_dom"/>
</dbReference>
<dbReference type="SUPFAM" id="SSF53613">
    <property type="entry name" value="Ribokinase-like"/>
    <property type="match status" value="1"/>
</dbReference>
<feature type="domain" description="Pyridoxamine kinase/Phosphomethylpyrimidine kinase" evidence="10">
    <location>
        <begin position="22"/>
        <end position="267"/>
    </location>
</feature>
<proteinExistence type="predicted"/>
<keyword evidence="6" id="KW-0460">Magnesium</keyword>
<dbReference type="NCBIfam" id="NF002904">
    <property type="entry name" value="PRK03512.1"/>
    <property type="match status" value="1"/>
</dbReference>
<dbReference type="EMBL" id="JAAONZ010000009">
    <property type="protein sequence ID" value="NHO66418.1"/>
    <property type="molecule type" value="Genomic_DNA"/>
</dbReference>
<dbReference type="Pfam" id="PF08543">
    <property type="entry name" value="Phos_pyr_kin"/>
    <property type="match status" value="1"/>
</dbReference>
<evidence type="ECO:0000256" key="6">
    <source>
        <dbReference type="ARBA" id="ARBA00022842"/>
    </source>
</evidence>
<sequence>MKKPDAALNLALPVACAIAASDCSGHAGVQCDLRVMQDLGVHGASVISGLTAQNSQAVSHIEPASKQSFAAQLDAIRQDLSVQAIKIGLLLSADQVVQAAQFARQVDCAVIVDPVLSSTTGTDFSSQAQLQAYSTLIAAADLITPNIPEAQRLLNRQIQTDDDMIAAAAQLRQMGAQAVLLKGGHRDECVGVSDHVLDYFDDGTHQVWLRQPRLISEHTRGTGCTLASAIASFVAQGKRLPDAVVLASAYVHQGISRGFAIGQKHGRLANTGWPQDYCHYPAVSNTPQGFDQPAFASCNTHLLGLYPIVNSVEWLDRLLALGITTLQLRVKSLDQGYLDTVIGRAVALGRQYNARVFINDHWQLAIKHQAYGVHLGQEDMDTAPLKTIQASGLRLGLSSHSEYEWLRAANFNPSYIAMGSVFPTGTKTVRTIGLANLTAWCQVLASTFPLVAIGGITHNNLEEVLRCGVGSAAVVSAIRTDHHYAQSVKHLQDKFKAGAGARLPTDRPQKP</sequence>
<dbReference type="InterPro" id="IPR029056">
    <property type="entry name" value="Ribokinase-like"/>
</dbReference>
<dbReference type="InterPro" id="IPR013749">
    <property type="entry name" value="PM/HMP-P_kinase-1"/>
</dbReference>
<protein>
    <recommendedName>
        <fullName evidence="3">hydroxymethylpyrimidine kinase</fullName>
        <ecNumber evidence="3">2.7.1.49</ecNumber>
    </recommendedName>
</protein>
<dbReference type="GO" id="GO:0009228">
    <property type="term" value="P:thiamine biosynthetic process"/>
    <property type="evidence" value="ECO:0007669"/>
    <property type="project" value="UniProtKB-KW"/>
</dbReference>
<dbReference type="CDD" id="cd00564">
    <property type="entry name" value="TMP_TenI"/>
    <property type="match status" value="1"/>
</dbReference>
<evidence type="ECO:0000256" key="8">
    <source>
        <dbReference type="ARBA" id="ARBA00023268"/>
    </source>
</evidence>
<dbReference type="RefSeq" id="WP_167187184.1">
    <property type="nucleotide sequence ID" value="NZ_JAAONZ010000009.1"/>
</dbReference>
<dbReference type="FunFam" id="3.20.20.70:FF:000064">
    <property type="entry name" value="Thiamine-phosphate synthase"/>
    <property type="match status" value="1"/>
</dbReference>
<evidence type="ECO:0000256" key="1">
    <source>
        <dbReference type="ARBA" id="ARBA00001946"/>
    </source>
</evidence>
<keyword evidence="5" id="KW-0479">Metal-binding</keyword>
<dbReference type="GO" id="GO:0008972">
    <property type="term" value="F:phosphomethylpyrimidine kinase activity"/>
    <property type="evidence" value="ECO:0007669"/>
    <property type="project" value="InterPro"/>
</dbReference>
<gene>
    <name evidence="11" type="primary">thiE</name>
    <name evidence="11" type="ORF">G8770_12795</name>
</gene>
<evidence type="ECO:0000256" key="3">
    <source>
        <dbReference type="ARBA" id="ARBA00012135"/>
    </source>
</evidence>
<reference evidence="11" key="1">
    <citation type="submission" date="2020-03" db="EMBL/GenBank/DDBJ databases">
        <authorList>
            <person name="Guo F."/>
        </authorList>
    </citation>
    <scope>NUCLEOTIDE SEQUENCE</scope>
    <source>
        <strain evidence="11">JCM 30134</strain>
    </source>
</reference>